<dbReference type="Proteomes" id="UP000037387">
    <property type="component" value="Unassembled WGS sequence"/>
</dbReference>
<dbReference type="PATRIC" id="fig|1350482.3.peg.685"/>
<evidence type="ECO:0000313" key="3">
    <source>
        <dbReference type="EMBL" id="KON75017.1"/>
    </source>
</evidence>
<evidence type="ECO:0008006" key="5">
    <source>
        <dbReference type="Google" id="ProtNLM"/>
    </source>
</evidence>
<name>A0A0M0FCC1_CELCE</name>
<protein>
    <recommendedName>
        <fullName evidence="5">Imelysin-like domain-containing protein</fullName>
    </recommendedName>
</protein>
<keyword evidence="4" id="KW-1185">Reference proteome</keyword>
<dbReference type="EMBL" id="ATNL01000006">
    <property type="protein sequence ID" value="KON75017.1"/>
    <property type="molecule type" value="Genomic_DNA"/>
</dbReference>
<organism evidence="3 4">
    <name type="scientific">Cellulosimicrobium cellulans F16</name>
    <dbReference type="NCBI Taxonomy" id="1350482"/>
    <lineage>
        <taxon>Bacteria</taxon>
        <taxon>Bacillati</taxon>
        <taxon>Actinomycetota</taxon>
        <taxon>Actinomycetes</taxon>
        <taxon>Micrococcales</taxon>
        <taxon>Promicromonosporaceae</taxon>
        <taxon>Cellulosimicrobium</taxon>
    </lineage>
</organism>
<feature type="signal peptide" evidence="2">
    <location>
        <begin position="1"/>
        <end position="18"/>
    </location>
</feature>
<evidence type="ECO:0000256" key="1">
    <source>
        <dbReference type="SAM" id="MobiDB-lite"/>
    </source>
</evidence>
<evidence type="ECO:0000313" key="4">
    <source>
        <dbReference type="Proteomes" id="UP000037387"/>
    </source>
</evidence>
<gene>
    <name evidence="3" type="ORF">M768_03500</name>
</gene>
<keyword evidence="2" id="KW-0732">Signal</keyword>
<feature type="chain" id="PRO_5039229453" description="Imelysin-like domain-containing protein" evidence="2">
    <location>
        <begin position="19"/>
        <end position="181"/>
    </location>
</feature>
<evidence type="ECO:0000256" key="2">
    <source>
        <dbReference type="SAM" id="SignalP"/>
    </source>
</evidence>
<comment type="caution">
    <text evidence="3">The sequence shown here is derived from an EMBL/GenBank/DDBJ whole genome shotgun (WGS) entry which is preliminary data.</text>
</comment>
<reference evidence="3 4" key="1">
    <citation type="journal article" date="2015" name="Sci. Rep.">
        <title>Functional and structural properties of a novel cellulosome-like multienzyme complex: efficient glycoside hydrolysis of water-insoluble 7-xylosyl-10-deacetylpaclitaxel.</title>
        <authorList>
            <person name="Dou T.Y."/>
            <person name="Luan H.W."/>
            <person name="Ge G.B."/>
            <person name="Dong M.M."/>
            <person name="Zou H.F."/>
            <person name="He Y.Q."/>
            <person name="Cui P."/>
            <person name="Wang J.Y."/>
            <person name="Hao D.C."/>
            <person name="Yang S.L."/>
            <person name="Yang L."/>
        </authorList>
    </citation>
    <scope>NUCLEOTIDE SEQUENCE [LARGE SCALE GENOMIC DNA]</scope>
    <source>
        <strain evidence="3 4">F16</strain>
    </source>
</reference>
<sequence>MGLMRNRLTITKTTTALATSALLVLGLAACSGSGDDASTDSETTASEETTPAEDEASDTTESEEPTEEETGDAEASGDFCTAYETLIDAQSSLGSIDTSDPAGAVTEFETFTASLEAAEAPAEISADWDNVTGVFRQLTDTLKTAVDDPASADMSAITSAMTDETFQTSAQNVAVYGTQNC</sequence>
<dbReference type="PROSITE" id="PS51257">
    <property type="entry name" value="PROKAR_LIPOPROTEIN"/>
    <property type="match status" value="1"/>
</dbReference>
<feature type="compositionally biased region" description="Low complexity" evidence="1">
    <location>
        <begin position="32"/>
        <end position="49"/>
    </location>
</feature>
<dbReference type="AlphaFoldDB" id="A0A0M0FCC1"/>
<proteinExistence type="predicted"/>
<feature type="compositionally biased region" description="Acidic residues" evidence="1">
    <location>
        <begin position="50"/>
        <end position="72"/>
    </location>
</feature>
<feature type="region of interest" description="Disordered" evidence="1">
    <location>
        <begin position="32"/>
        <end position="79"/>
    </location>
</feature>
<accession>A0A0M0FCC1</accession>